<organism evidence="3 4">
    <name type="scientific">Aeromicrobium panaciterrae</name>
    <dbReference type="NCBI Taxonomy" id="363861"/>
    <lineage>
        <taxon>Bacteria</taxon>
        <taxon>Bacillati</taxon>
        <taxon>Actinomycetota</taxon>
        <taxon>Actinomycetes</taxon>
        <taxon>Propionibacteriales</taxon>
        <taxon>Nocardioidaceae</taxon>
        <taxon>Aeromicrobium</taxon>
    </lineage>
</organism>
<dbReference type="EMBL" id="JAVDWH010000001">
    <property type="protein sequence ID" value="MDR7085674.1"/>
    <property type="molecule type" value="Genomic_DNA"/>
</dbReference>
<feature type="transmembrane region" description="Helical" evidence="2">
    <location>
        <begin position="191"/>
        <end position="210"/>
    </location>
</feature>
<reference evidence="3 4" key="1">
    <citation type="submission" date="2023-07" db="EMBL/GenBank/DDBJ databases">
        <title>Sorghum-associated microbial communities from plants grown in Nebraska, USA.</title>
        <authorList>
            <person name="Schachtman D."/>
        </authorList>
    </citation>
    <scope>NUCLEOTIDE SEQUENCE [LARGE SCALE GENOMIC DNA]</scope>
    <source>
        <strain evidence="3 4">BE248</strain>
    </source>
</reference>
<keyword evidence="2" id="KW-0472">Membrane</keyword>
<name>A0ABU1UKG8_9ACTN</name>
<feature type="transmembrane region" description="Helical" evidence="2">
    <location>
        <begin position="216"/>
        <end position="234"/>
    </location>
</feature>
<evidence type="ECO:0008006" key="5">
    <source>
        <dbReference type="Google" id="ProtNLM"/>
    </source>
</evidence>
<gene>
    <name evidence="3" type="ORF">J2X11_000513</name>
</gene>
<proteinExistence type="predicted"/>
<keyword evidence="2" id="KW-1133">Transmembrane helix</keyword>
<dbReference type="Proteomes" id="UP001257739">
    <property type="component" value="Unassembled WGS sequence"/>
</dbReference>
<evidence type="ECO:0000313" key="3">
    <source>
        <dbReference type="EMBL" id="MDR7085674.1"/>
    </source>
</evidence>
<dbReference type="RefSeq" id="WP_309966434.1">
    <property type="nucleotide sequence ID" value="NZ_JAVDWH010000001.1"/>
</dbReference>
<feature type="transmembrane region" description="Helical" evidence="2">
    <location>
        <begin position="161"/>
        <end position="179"/>
    </location>
</feature>
<feature type="transmembrane region" description="Helical" evidence="2">
    <location>
        <begin position="121"/>
        <end position="141"/>
    </location>
</feature>
<keyword evidence="2" id="KW-0812">Transmembrane</keyword>
<protein>
    <recommendedName>
        <fullName evidence="5">MFS transporter</fullName>
    </recommendedName>
</protein>
<keyword evidence="4" id="KW-1185">Reference proteome</keyword>
<sequence length="245" mass="25596">MVDEQQPAKKVVKRVVKKGVAKPAPKDSAPQVRYGRTVTTAPRPNAKVGPAPTKPKPKAPRPKIEVASKVKGAQKAVTSKGSSAATGAAGAIKSGAGRVRDAVDDSFFRVRTWRMPHWSPIPASVFTGAVVGMIAVALGLASKSLFNELRGVSAGGGRWGSLTFVVVAFIAFVLGELLLSGFGITQARLKSFLGVVLTIVAMLGLFLGLADTVWGLLIVPLVALASYVLAQWLLDLAETSADDVD</sequence>
<evidence type="ECO:0000256" key="2">
    <source>
        <dbReference type="SAM" id="Phobius"/>
    </source>
</evidence>
<accession>A0ABU1UKG8</accession>
<comment type="caution">
    <text evidence="3">The sequence shown here is derived from an EMBL/GenBank/DDBJ whole genome shotgun (WGS) entry which is preliminary data.</text>
</comment>
<evidence type="ECO:0000256" key="1">
    <source>
        <dbReference type="SAM" id="MobiDB-lite"/>
    </source>
</evidence>
<feature type="region of interest" description="Disordered" evidence="1">
    <location>
        <begin position="1"/>
        <end position="69"/>
    </location>
</feature>
<feature type="compositionally biased region" description="Basic residues" evidence="1">
    <location>
        <begin position="10"/>
        <end position="20"/>
    </location>
</feature>
<evidence type="ECO:0000313" key="4">
    <source>
        <dbReference type="Proteomes" id="UP001257739"/>
    </source>
</evidence>